<dbReference type="EMBL" id="JAUSSU010000010">
    <property type="protein sequence ID" value="MDQ0115308.1"/>
    <property type="molecule type" value="Genomic_DNA"/>
</dbReference>
<comment type="caution">
    <text evidence="2">The sequence shown here is derived from an EMBL/GenBank/DDBJ whole genome shotgun (WGS) entry which is preliminary data.</text>
</comment>
<evidence type="ECO:0000313" key="2">
    <source>
        <dbReference type="EMBL" id="MDQ0115308.1"/>
    </source>
</evidence>
<dbReference type="Proteomes" id="UP001229346">
    <property type="component" value="Unassembled WGS sequence"/>
</dbReference>
<keyword evidence="1" id="KW-1133">Transmembrane helix</keyword>
<dbReference type="RefSeq" id="WP_307206835.1">
    <property type="nucleotide sequence ID" value="NZ_JAUSST010000003.1"/>
</dbReference>
<keyword evidence="1" id="KW-0472">Membrane</keyword>
<gene>
    <name evidence="2" type="ORF">J2T15_004766</name>
</gene>
<proteinExistence type="predicted"/>
<feature type="transmembrane region" description="Helical" evidence="1">
    <location>
        <begin position="31"/>
        <end position="48"/>
    </location>
</feature>
<evidence type="ECO:0000313" key="3">
    <source>
        <dbReference type="Proteomes" id="UP001229346"/>
    </source>
</evidence>
<keyword evidence="1" id="KW-0812">Transmembrane</keyword>
<reference evidence="2 3" key="1">
    <citation type="submission" date="2023-07" db="EMBL/GenBank/DDBJ databases">
        <title>Sorghum-associated microbial communities from plants grown in Nebraska, USA.</title>
        <authorList>
            <person name="Schachtman D."/>
        </authorList>
    </citation>
    <scope>NUCLEOTIDE SEQUENCE [LARGE SCALE GENOMIC DNA]</scope>
    <source>
        <strain evidence="2 3">CC482</strain>
    </source>
</reference>
<name>A0ABT9U6X5_PAEHA</name>
<accession>A0ABT9U6X5</accession>
<organism evidence="2 3">
    <name type="scientific">Paenibacillus harenae</name>
    <dbReference type="NCBI Taxonomy" id="306543"/>
    <lineage>
        <taxon>Bacteria</taxon>
        <taxon>Bacillati</taxon>
        <taxon>Bacillota</taxon>
        <taxon>Bacilli</taxon>
        <taxon>Bacillales</taxon>
        <taxon>Paenibacillaceae</taxon>
        <taxon>Paenibacillus</taxon>
    </lineage>
</organism>
<keyword evidence="3" id="KW-1185">Reference proteome</keyword>
<sequence>MSKQLSLFFAILSVIWMSAMAISISHSGWLVLLFGLLWLFTTAAGFIVKARLRRKQQQG</sequence>
<protein>
    <submittedName>
        <fullName evidence="2">Uncharacterized protein</fullName>
    </submittedName>
</protein>
<evidence type="ECO:0000256" key="1">
    <source>
        <dbReference type="SAM" id="Phobius"/>
    </source>
</evidence>